<feature type="domain" description="RNase H type-1" evidence="1">
    <location>
        <begin position="144"/>
        <end position="271"/>
    </location>
</feature>
<dbReference type="InterPro" id="IPR036397">
    <property type="entry name" value="RNaseH_sf"/>
</dbReference>
<dbReference type="SUPFAM" id="SSF53098">
    <property type="entry name" value="Ribonuclease H-like"/>
    <property type="match status" value="1"/>
</dbReference>
<dbReference type="GO" id="GO:0003676">
    <property type="term" value="F:nucleic acid binding"/>
    <property type="evidence" value="ECO:0007669"/>
    <property type="project" value="InterPro"/>
</dbReference>
<dbReference type="Gene3D" id="3.30.420.10">
    <property type="entry name" value="Ribonuclease H-like superfamily/Ribonuclease H"/>
    <property type="match status" value="1"/>
</dbReference>
<dbReference type="AlphaFoldDB" id="A0A7J6VCR8"/>
<sequence length="305" mass="35137">MRPNVETTEHLFIHSELAAKVWSHFSYCYGINISHIASIRDLLTHWFKGGKKGSMEYMCHTLTPIVCLWEIWKERCSRTYEDGYQRKGPALIFKIRFWLIRLCEYYTPSRRSSDKFSQVASLLGLPTKNPSRKMPSIVYWTRPPGLFVALNVDGSAQNGQAAGGGIIRNNKGQHIINFFNYYGTGTNNMAETRALLDGLTLCMELGLDKIQIQTDSKLVVQWFGGRATIPWSLSKWWKEIRKRAAMMNVLIVHVYREGNNVADFLSKWGMKYKSEGTLHHKNCRAIKQLIVADEYNIPSIRHNKN</sequence>
<accession>A0A7J6VCR8</accession>
<dbReference type="PANTHER" id="PTHR47723">
    <property type="entry name" value="OS05G0353850 PROTEIN"/>
    <property type="match status" value="1"/>
</dbReference>
<keyword evidence="3" id="KW-1185">Reference proteome</keyword>
<comment type="caution">
    <text evidence="2">The sequence shown here is derived from an EMBL/GenBank/DDBJ whole genome shotgun (WGS) entry which is preliminary data.</text>
</comment>
<name>A0A7J6VCR8_THATH</name>
<reference evidence="2 3" key="1">
    <citation type="submission" date="2020-06" db="EMBL/GenBank/DDBJ databases">
        <title>Transcriptomic and genomic resources for Thalictrum thalictroides and T. hernandezii: Facilitating candidate gene discovery in an emerging model plant lineage.</title>
        <authorList>
            <person name="Arias T."/>
            <person name="Riano-Pachon D.M."/>
            <person name="Di Stilio V.S."/>
        </authorList>
    </citation>
    <scope>NUCLEOTIDE SEQUENCE [LARGE SCALE GENOMIC DNA]</scope>
    <source>
        <strain evidence="3">cv. WT478/WT964</strain>
        <tissue evidence="2">Leaves</tissue>
    </source>
</reference>
<dbReference type="InterPro" id="IPR012337">
    <property type="entry name" value="RNaseH-like_sf"/>
</dbReference>
<dbReference type="PANTHER" id="PTHR47723:SF19">
    <property type="entry name" value="POLYNUCLEOTIDYL TRANSFERASE, RIBONUCLEASE H-LIKE SUPERFAMILY PROTEIN"/>
    <property type="match status" value="1"/>
</dbReference>
<dbReference type="CDD" id="cd06222">
    <property type="entry name" value="RNase_H_like"/>
    <property type="match status" value="1"/>
</dbReference>
<evidence type="ECO:0000313" key="2">
    <source>
        <dbReference type="EMBL" id="KAF5182909.1"/>
    </source>
</evidence>
<dbReference type="GO" id="GO:0004523">
    <property type="term" value="F:RNA-DNA hybrid ribonuclease activity"/>
    <property type="evidence" value="ECO:0007669"/>
    <property type="project" value="InterPro"/>
</dbReference>
<dbReference type="Pfam" id="PF13456">
    <property type="entry name" value="RVT_3"/>
    <property type="match status" value="1"/>
</dbReference>
<protein>
    <recommendedName>
        <fullName evidence="1">RNase H type-1 domain-containing protein</fullName>
    </recommendedName>
</protein>
<dbReference type="EMBL" id="JABWDY010034151">
    <property type="protein sequence ID" value="KAF5182909.1"/>
    <property type="molecule type" value="Genomic_DNA"/>
</dbReference>
<dbReference type="Proteomes" id="UP000554482">
    <property type="component" value="Unassembled WGS sequence"/>
</dbReference>
<dbReference type="OrthoDB" id="1306280at2759"/>
<dbReference type="InterPro" id="IPR053151">
    <property type="entry name" value="RNase_H-like"/>
</dbReference>
<dbReference type="PROSITE" id="PS50879">
    <property type="entry name" value="RNASE_H_1"/>
    <property type="match status" value="1"/>
</dbReference>
<dbReference type="InterPro" id="IPR002156">
    <property type="entry name" value="RNaseH_domain"/>
</dbReference>
<organism evidence="2 3">
    <name type="scientific">Thalictrum thalictroides</name>
    <name type="common">Rue-anemone</name>
    <name type="synonym">Anemone thalictroides</name>
    <dbReference type="NCBI Taxonomy" id="46969"/>
    <lineage>
        <taxon>Eukaryota</taxon>
        <taxon>Viridiplantae</taxon>
        <taxon>Streptophyta</taxon>
        <taxon>Embryophyta</taxon>
        <taxon>Tracheophyta</taxon>
        <taxon>Spermatophyta</taxon>
        <taxon>Magnoliopsida</taxon>
        <taxon>Ranunculales</taxon>
        <taxon>Ranunculaceae</taxon>
        <taxon>Thalictroideae</taxon>
        <taxon>Thalictrum</taxon>
    </lineage>
</organism>
<evidence type="ECO:0000313" key="3">
    <source>
        <dbReference type="Proteomes" id="UP000554482"/>
    </source>
</evidence>
<proteinExistence type="predicted"/>
<gene>
    <name evidence="2" type="ORF">FRX31_027503</name>
</gene>
<dbReference type="InterPro" id="IPR044730">
    <property type="entry name" value="RNase_H-like_dom_plant"/>
</dbReference>
<evidence type="ECO:0000259" key="1">
    <source>
        <dbReference type="PROSITE" id="PS50879"/>
    </source>
</evidence>